<organism evidence="1 2">
    <name type="scientific">Sphingomonas oligophenolica</name>
    <dbReference type="NCBI Taxonomy" id="301154"/>
    <lineage>
        <taxon>Bacteria</taxon>
        <taxon>Pseudomonadati</taxon>
        <taxon>Pseudomonadota</taxon>
        <taxon>Alphaproteobacteria</taxon>
        <taxon>Sphingomonadales</taxon>
        <taxon>Sphingomonadaceae</taxon>
        <taxon>Sphingomonas</taxon>
    </lineage>
</organism>
<proteinExistence type="predicted"/>
<dbReference type="RefSeq" id="WP_345840440.1">
    <property type="nucleotide sequence ID" value="NZ_JBDIME010000008.1"/>
</dbReference>
<gene>
    <name evidence="1" type="ORF">ABC974_11950</name>
</gene>
<comment type="caution">
    <text evidence="1">The sequence shown here is derived from an EMBL/GenBank/DDBJ whole genome shotgun (WGS) entry which is preliminary data.</text>
</comment>
<keyword evidence="2" id="KW-1185">Reference proteome</keyword>
<evidence type="ECO:0000313" key="2">
    <source>
        <dbReference type="Proteomes" id="UP001419910"/>
    </source>
</evidence>
<name>A0ABU9Y3F0_9SPHN</name>
<evidence type="ECO:0000313" key="1">
    <source>
        <dbReference type="EMBL" id="MEN2790343.1"/>
    </source>
</evidence>
<protein>
    <submittedName>
        <fullName evidence="1">Uncharacterized protein</fullName>
    </submittedName>
</protein>
<reference evidence="1 2" key="1">
    <citation type="submission" date="2024-05" db="EMBL/GenBank/DDBJ databases">
        <authorList>
            <person name="Liu Q."/>
            <person name="Xin Y.-H."/>
        </authorList>
    </citation>
    <scope>NUCLEOTIDE SEQUENCE [LARGE SCALE GENOMIC DNA]</scope>
    <source>
        <strain evidence="1 2">CGMCC 1.10181</strain>
    </source>
</reference>
<sequence length="51" mass="5566">MTAEIIAELEAGHLRCVQPWTAEPLGGSDPSGDLSDLNARNQLDLFLKRES</sequence>
<dbReference type="EMBL" id="JBDIME010000008">
    <property type="protein sequence ID" value="MEN2790343.1"/>
    <property type="molecule type" value="Genomic_DNA"/>
</dbReference>
<accession>A0ABU9Y3F0</accession>
<dbReference type="Proteomes" id="UP001419910">
    <property type="component" value="Unassembled WGS sequence"/>
</dbReference>